<dbReference type="EMBL" id="KQ976408">
    <property type="protein sequence ID" value="KYM91221.1"/>
    <property type="molecule type" value="Genomic_DNA"/>
</dbReference>
<feature type="signal peptide" evidence="1">
    <location>
        <begin position="1"/>
        <end position="20"/>
    </location>
</feature>
<gene>
    <name evidence="2" type="ORF">ALC53_01633</name>
</gene>
<evidence type="ECO:0000256" key="1">
    <source>
        <dbReference type="SAM" id="SignalP"/>
    </source>
</evidence>
<organism evidence="2 3">
    <name type="scientific">Atta colombica</name>
    <dbReference type="NCBI Taxonomy" id="520822"/>
    <lineage>
        <taxon>Eukaryota</taxon>
        <taxon>Metazoa</taxon>
        <taxon>Ecdysozoa</taxon>
        <taxon>Arthropoda</taxon>
        <taxon>Hexapoda</taxon>
        <taxon>Insecta</taxon>
        <taxon>Pterygota</taxon>
        <taxon>Neoptera</taxon>
        <taxon>Endopterygota</taxon>
        <taxon>Hymenoptera</taxon>
        <taxon>Apocrita</taxon>
        <taxon>Aculeata</taxon>
        <taxon>Formicoidea</taxon>
        <taxon>Formicidae</taxon>
        <taxon>Myrmicinae</taxon>
        <taxon>Atta</taxon>
    </lineage>
</organism>
<sequence>MTFASLRMVALTSTIATAAASMSMSMSRHRPTDFSNMRSSTLMRHPIQMKPADSENRNGLRTCVHKLLQNGITISVVWNRFEVSKRFGRAVRTATTDLALTRLYLDS</sequence>
<keyword evidence="1" id="KW-0732">Signal</keyword>
<dbReference type="Proteomes" id="UP000078540">
    <property type="component" value="Unassembled WGS sequence"/>
</dbReference>
<evidence type="ECO:0000313" key="2">
    <source>
        <dbReference type="EMBL" id="KYM91221.1"/>
    </source>
</evidence>
<evidence type="ECO:0000313" key="3">
    <source>
        <dbReference type="Proteomes" id="UP000078540"/>
    </source>
</evidence>
<feature type="chain" id="PRO_5008269663" description="Secreted protein" evidence="1">
    <location>
        <begin position="21"/>
        <end position="107"/>
    </location>
</feature>
<accession>A0A195BTF9</accession>
<evidence type="ECO:0008006" key="4">
    <source>
        <dbReference type="Google" id="ProtNLM"/>
    </source>
</evidence>
<proteinExistence type="predicted"/>
<dbReference type="AlphaFoldDB" id="A0A195BTF9"/>
<protein>
    <recommendedName>
        <fullName evidence="4">Secreted protein</fullName>
    </recommendedName>
</protein>
<name>A0A195BTF9_9HYME</name>
<reference evidence="2 3" key="1">
    <citation type="submission" date="2015-09" db="EMBL/GenBank/DDBJ databases">
        <title>Atta colombica WGS genome.</title>
        <authorList>
            <person name="Nygaard S."/>
            <person name="Hu H."/>
            <person name="Boomsma J."/>
            <person name="Zhang G."/>
        </authorList>
    </citation>
    <scope>NUCLEOTIDE SEQUENCE [LARGE SCALE GENOMIC DNA]</scope>
    <source>
        <strain evidence="2">Treedump-2</strain>
        <tissue evidence="2">Whole body</tissue>
    </source>
</reference>
<keyword evidence="3" id="KW-1185">Reference proteome</keyword>